<evidence type="ECO:0000256" key="11">
    <source>
        <dbReference type="ARBA" id="ARBA00054890"/>
    </source>
</evidence>
<feature type="transmembrane region" description="Helical" evidence="12">
    <location>
        <begin position="167"/>
        <end position="185"/>
    </location>
</feature>
<dbReference type="InterPro" id="IPR057291">
    <property type="entry name" value="CHX17_2nd"/>
</dbReference>
<dbReference type="Pfam" id="PF23259">
    <property type="entry name" value="CHX17_C"/>
    <property type="match status" value="1"/>
</dbReference>
<dbReference type="InterPro" id="IPR050794">
    <property type="entry name" value="CPA2_transporter"/>
</dbReference>
<evidence type="ECO:0000259" key="13">
    <source>
        <dbReference type="Pfam" id="PF00999"/>
    </source>
</evidence>
<feature type="transmembrane region" description="Helical" evidence="12">
    <location>
        <begin position="448"/>
        <end position="468"/>
    </location>
</feature>
<keyword evidence="5 12" id="KW-0812">Transmembrane</keyword>
<keyword evidence="8" id="KW-0406">Ion transport</keyword>
<evidence type="ECO:0000259" key="14">
    <source>
        <dbReference type="Pfam" id="PF23256"/>
    </source>
</evidence>
<accession>A0AAN9JTZ0</accession>
<reference evidence="16 17" key="1">
    <citation type="submission" date="2024-01" db="EMBL/GenBank/DDBJ databases">
        <title>The genomes of 5 underutilized Papilionoideae crops provide insights into root nodulation and disease resistanc.</title>
        <authorList>
            <person name="Jiang F."/>
        </authorList>
    </citation>
    <scope>NUCLEOTIDE SEQUENCE [LARGE SCALE GENOMIC DNA]</scope>
    <source>
        <strain evidence="16">LVBAO_FW01</strain>
        <tissue evidence="16">Leaves</tissue>
    </source>
</reference>
<sequence length="803" mass="90453">MGRIFHIQRWLQISNGWKQHLNTSHVIQENIYNVTINSSTNHPFVCQPVQSFHAVGSIFYGANPLLQSFPLIMFNLLLITTITRILRFLLKPLKQPLIISQIIGGVILGPSFLGRNRWYQRHMITDSAQFLMNNLGTMGFMVFLFIYGVKMDPGLYKKTGKLHVSTAFFGIAIPTVTVFIVGLCIRKSMDKDLAKISSIGVIAGYLGITAFPVLYHILKELNLLNSDMGRIALSIALIGDTFGVSVVVAFEAASQGETRPVNALWYMISLGVLVFFILFCIRPAMIWINDNTPDGQPVDQSFVVIILLGIFVMGFLTDMFGMAIGNGPLWLGLVVPDGPRLGATLVDRSRTIMTEFLMPFSFILVGSLTDFYAMTAFGWSNLAPLFFLVVIGFLIKFFSTWICLWYWRLPFRDGLTLSLIMSLRGQIELLLFVHWMDKKIITVPGFSLLLLITTTLTATCTPLISTLYDPTKPYMMNQRRNLQHNPPDEELRIVLCIFDTGTINDFVHLLDISNPTSSNPFSVSALRLFELVGRSMPLFIDHEKQKVPPIYKWTYTINALQRFQQRIKEVFVRLQCFTVVAPKQSMFQDICELALEKEASLIILPFQRGIVYNHLVRTVNSQVLNRAPCSIAVLVDKGNGEIKTIGNSFHQFGHRFVLLFLGGADSREALVYADRMVGNPDVSITVIRFLSFNSIGDNEMEKKLDDGIVTWFYVKNERNERVLYREVVVGSGEETVGAIQEMNDGTHDLWIVGRKQGINPVLLTGLSEWSQSEELGLIGDFISSQDFPGSASVLVLQQQMLRS</sequence>
<evidence type="ECO:0000313" key="17">
    <source>
        <dbReference type="Proteomes" id="UP001367508"/>
    </source>
</evidence>
<gene>
    <name evidence="16" type="ORF">VNO77_43381</name>
</gene>
<dbReference type="GO" id="GO:0016020">
    <property type="term" value="C:membrane"/>
    <property type="evidence" value="ECO:0007669"/>
    <property type="project" value="UniProtKB-SubCell"/>
</dbReference>
<feature type="transmembrane region" description="Helical" evidence="12">
    <location>
        <begin position="96"/>
        <end position="118"/>
    </location>
</feature>
<dbReference type="GO" id="GO:1902600">
    <property type="term" value="P:proton transmembrane transport"/>
    <property type="evidence" value="ECO:0007669"/>
    <property type="project" value="InterPro"/>
</dbReference>
<evidence type="ECO:0000313" key="16">
    <source>
        <dbReference type="EMBL" id="KAK7305475.1"/>
    </source>
</evidence>
<evidence type="ECO:0000256" key="10">
    <source>
        <dbReference type="ARBA" id="ARBA00038341"/>
    </source>
</evidence>
<dbReference type="EMBL" id="JAYMYQ010000011">
    <property type="protein sequence ID" value="KAK7305475.1"/>
    <property type="molecule type" value="Genomic_DNA"/>
</dbReference>
<name>A0AAN9JTZ0_CANGL</name>
<evidence type="ECO:0000256" key="6">
    <source>
        <dbReference type="ARBA" id="ARBA00022958"/>
    </source>
</evidence>
<evidence type="ECO:0000256" key="3">
    <source>
        <dbReference type="ARBA" id="ARBA00022449"/>
    </source>
</evidence>
<feature type="domain" description="Cation/H+ exchanger transmembrane" evidence="13">
    <location>
        <begin position="79"/>
        <end position="459"/>
    </location>
</feature>
<keyword evidence="7 12" id="KW-1133">Transmembrane helix</keyword>
<organism evidence="16 17">
    <name type="scientific">Canavalia gladiata</name>
    <name type="common">Sword bean</name>
    <name type="synonym">Dolichos gladiatus</name>
    <dbReference type="NCBI Taxonomy" id="3824"/>
    <lineage>
        <taxon>Eukaryota</taxon>
        <taxon>Viridiplantae</taxon>
        <taxon>Streptophyta</taxon>
        <taxon>Embryophyta</taxon>
        <taxon>Tracheophyta</taxon>
        <taxon>Spermatophyta</taxon>
        <taxon>Magnoliopsida</taxon>
        <taxon>eudicotyledons</taxon>
        <taxon>Gunneridae</taxon>
        <taxon>Pentapetalae</taxon>
        <taxon>rosids</taxon>
        <taxon>fabids</taxon>
        <taxon>Fabales</taxon>
        <taxon>Fabaceae</taxon>
        <taxon>Papilionoideae</taxon>
        <taxon>50 kb inversion clade</taxon>
        <taxon>NPAAA clade</taxon>
        <taxon>indigoferoid/millettioid clade</taxon>
        <taxon>Phaseoleae</taxon>
        <taxon>Canavalia</taxon>
    </lineage>
</organism>
<evidence type="ECO:0000256" key="1">
    <source>
        <dbReference type="ARBA" id="ARBA00004141"/>
    </source>
</evidence>
<dbReference type="GO" id="GO:0012505">
    <property type="term" value="C:endomembrane system"/>
    <property type="evidence" value="ECO:0007669"/>
    <property type="project" value="TreeGrafter"/>
</dbReference>
<evidence type="ECO:0000256" key="5">
    <source>
        <dbReference type="ARBA" id="ARBA00022692"/>
    </source>
</evidence>
<feature type="transmembrane region" description="Helical" evidence="12">
    <location>
        <begin position="264"/>
        <end position="288"/>
    </location>
</feature>
<dbReference type="PANTHER" id="PTHR32468:SF109">
    <property type="entry name" value="CATION_H(+) ANTIPORTER 24-RELATED"/>
    <property type="match status" value="1"/>
</dbReference>
<dbReference type="FunFam" id="1.20.1530.20:FF:000022">
    <property type="entry name" value="Cation/H(+) antiporter 24"/>
    <property type="match status" value="1"/>
</dbReference>
<keyword evidence="6" id="KW-0630">Potassium</keyword>
<dbReference type="GO" id="GO:0006813">
    <property type="term" value="P:potassium ion transport"/>
    <property type="evidence" value="ECO:0007669"/>
    <property type="project" value="UniProtKB-KW"/>
</dbReference>
<feature type="transmembrane region" description="Helical" evidence="12">
    <location>
        <begin position="230"/>
        <end position="252"/>
    </location>
</feature>
<evidence type="ECO:0000256" key="9">
    <source>
        <dbReference type="ARBA" id="ARBA00023136"/>
    </source>
</evidence>
<dbReference type="InterPro" id="IPR006153">
    <property type="entry name" value="Cation/H_exchanger_TM"/>
</dbReference>
<feature type="transmembrane region" description="Helical" evidence="12">
    <location>
        <begin position="356"/>
        <end position="379"/>
    </location>
</feature>
<evidence type="ECO:0000256" key="8">
    <source>
        <dbReference type="ARBA" id="ARBA00023065"/>
    </source>
</evidence>
<dbReference type="PANTHER" id="PTHR32468">
    <property type="entry name" value="CATION/H + ANTIPORTER"/>
    <property type="match status" value="1"/>
</dbReference>
<evidence type="ECO:0000256" key="7">
    <source>
        <dbReference type="ARBA" id="ARBA00022989"/>
    </source>
</evidence>
<keyword evidence="2" id="KW-0813">Transport</keyword>
<protein>
    <recommendedName>
        <fullName evidence="18">Cation/H+ exchanger domain-containing protein</fullName>
    </recommendedName>
</protein>
<keyword evidence="3" id="KW-0050">Antiport</keyword>
<dbReference type="InterPro" id="IPR038770">
    <property type="entry name" value="Na+/solute_symporter_sf"/>
</dbReference>
<dbReference type="Proteomes" id="UP001367508">
    <property type="component" value="Unassembled WGS sequence"/>
</dbReference>
<comment type="subcellular location">
    <subcellularLocation>
        <location evidence="1">Membrane</location>
        <topology evidence="1">Multi-pass membrane protein</topology>
    </subcellularLocation>
</comment>
<dbReference type="InterPro" id="IPR057290">
    <property type="entry name" value="CHX17_C"/>
</dbReference>
<feature type="transmembrane region" description="Helical" evidence="12">
    <location>
        <begin position="300"/>
        <end position="321"/>
    </location>
</feature>
<feature type="transmembrane region" description="Helical" evidence="12">
    <location>
        <begin position="385"/>
        <end position="407"/>
    </location>
</feature>
<dbReference type="Pfam" id="PF23256">
    <property type="entry name" value="CHX17_2nd"/>
    <property type="match status" value="1"/>
</dbReference>
<dbReference type="AlphaFoldDB" id="A0AAN9JTZ0"/>
<proteinExistence type="inferred from homology"/>
<keyword evidence="17" id="KW-1185">Reference proteome</keyword>
<feature type="domain" description="Cation/H(+) antiporter C-terminal" evidence="15">
    <location>
        <begin position="658"/>
        <end position="799"/>
    </location>
</feature>
<feature type="transmembrane region" description="Helical" evidence="12">
    <location>
        <begin position="69"/>
        <end position="90"/>
    </location>
</feature>
<feature type="domain" description="Cation/H(+) antiporter central" evidence="14">
    <location>
        <begin position="558"/>
        <end position="641"/>
    </location>
</feature>
<keyword evidence="4" id="KW-0633">Potassium transport</keyword>
<evidence type="ECO:0000256" key="4">
    <source>
        <dbReference type="ARBA" id="ARBA00022538"/>
    </source>
</evidence>
<evidence type="ECO:0000256" key="12">
    <source>
        <dbReference type="SAM" id="Phobius"/>
    </source>
</evidence>
<comment type="function">
    <text evidence="11">May operate as a cation/H(+) antiporter.</text>
</comment>
<dbReference type="Gene3D" id="1.20.1530.20">
    <property type="match status" value="1"/>
</dbReference>
<dbReference type="GO" id="GO:0015297">
    <property type="term" value="F:antiporter activity"/>
    <property type="evidence" value="ECO:0007669"/>
    <property type="project" value="UniProtKB-KW"/>
</dbReference>
<evidence type="ECO:0000256" key="2">
    <source>
        <dbReference type="ARBA" id="ARBA00022448"/>
    </source>
</evidence>
<dbReference type="GO" id="GO:0006885">
    <property type="term" value="P:regulation of pH"/>
    <property type="evidence" value="ECO:0007669"/>
    <property type="project" value="TreeGrafter"/>
</dbReference>
<comment type="caution">
    <text evidence="16">The sequence shown here is derived from an EMBL/GenBank/DDBJ whole genome shotgun (WGS) entry which is preliminary data.</text>
</comment>
<comment type="similarity">
    <text evidence="10">Belongs to the monovalent cation:proton antiporter 2 (CPA2) transporter (TC 2.A.37) family. CHX (TC 2.A.37.4) subfamily.</text>
</comment>
<feature type="transmembrane region" description="Helical" evidence="12">
    <location>
        <begin position="197"/>
        <end position="218"/>
    </location>
</feature>
<keyword evidence="9 12" id="KW-0472">Membrane</keyword>
<evidence type="ECO:0008006" key="18">
    <source>
        <dbReference type="Google" id="ProtNLM"/>
    </source>
</evidence>
<dbReference type="Pfam" id="PF00999">
    <property type="entry name" value="Na_H_Exchanger"/>
    <property type="match status" value="1"/>
</dbReference>
<evidence type="ECO:0000259" key="15">
    <source>
        <dbReference type="Pfam" id="PF23259"/>
    </source>
</evidence>
<feature type="transmembrane region" description="Helical" evidence="12">
    <location>
        <begin position="130"/>
        <end position="147"/>
    </location>
</feature>